<dbReference type="STRING" id="1036611.A0A1L9PSU8"/>
<name>A0A1L9PSU8_ASPVE</name>
<keyword evidence="4" id="KW-1185">Reference proteome</keyword>
<proteinExistence type="predicted"/>
<evidence type="ECO:0000256" key="1">
    <source>
        <dbReference type="SAM" id="MobiDB-lite"/>
    </source>
</evidence>
<dbReference type="OrthoDB" id="417481at2759"/>
<dbReference type="Proteomes" id="UP000184073">
    <property type="component" value="Unassembled WGS sequence"/>
</dbReference>
<sequence>MRGSNSPRGLSSPSSTDWAASPNGSPDTKLTAFSPEDVRSKAFSDSSACGPLDDWTGFKQIFSTTSSDPFLVSTNVSNRPQLSPTAASFTPIGVTDAVGANLVHLKAQDQSSSEICFSASSNVDPGAAEALPNSCPERSVPAYGVIGSDRIRREYLSLTPTRSKYEPEGPLRALLIENVPTNLTYMSLAGFFNRREFTSLRGPILSELSSMGKVYVSFSDCRETKKAIEKVRLLRPEWRVFSLTPKEYVQHLDPALLSQTSDYEGQLLATIYYDSRNPKLNQRTVARSFETLAMTFGDIKTFTASPSGQANIAEFHIEYFNIRDAENVMTTLNGTSVDDCVVEVSLFRPDVESETHQSPHSPCSMKGNVSCLDAPHQEDASWTSPQPNHAPYMELSPTGRSTIPPGEHAGLMDWMTRAGERILTSPRRELTRYPDLRLSNQNAVDIERIRLGLDVRTTIMLRNIPNKIDQAMLKAIVDETSAGKYDFMYLRIVLAMLSSTSRMYNPQGQYVMILTRRIGTVLTAIRSQRSHTQGKDCLVQKFRNSSVMLEHPSFRPKIFHTGAGPLAGTEDRFPGPDNPSKMRRSIENAEHVGLFAPRVGQQYRDEQRRRRSQFDRGTTAAEREIVYVRTLAPRRPVGAVGNGLKSAPCTYPGMKMWYDSDISDQGPKTS</sequence>
<evidence type="ECO:0000259" key="2">
    <source>
        <dbReference type="Pfam" id="PF04059"/>
    </source>
</evidence>
<feature type="compositionally biased region" description="Polar residues" evidence="1">
    <location>
        <begin position="16"/>
        <end position="28"/>
    </location>
</feature>
<dbReference type="InterPro" id="IPR007201">
    <property type="entry name" value="Mei2-like_Rrm_C"/>
</dbReference>
<reference evidence="4" key="1">
    <citation type="journal article" date="2017" name="Genome Biol.">
        <title>Comparative genomics reveals high biological diversity and specific adaptations in the industrially and medically important fungal genus Aspergillus.</title>
        <authorList>
            <person name="de Vries R.P."/>
            <person name="Riley R."/>
            <person name="Wiebenga A."/>
            <person name="Aguilar-Osorio G."/>
            <person name="Amillis S."/>
            <person name="Uchima C.A."/>
            <person name="Anderluh G."/>
            <person name="Asadollahi M."/>
            <person name="Askin M."/>
            <person name="Barry K."/>
            <person name="Battaglia E."/>
            <person name="Bayram O."/>
            <person name="Benocci T."/>
            <person name="Braus-Stromeyer S.A."/>
            <person name="Caldana C."/>
            <person name="Canovas D."/>
            <person name="Cerqueira G.C."/>
            <person name="Chen F."/>
            <person name="Chen W."/>
            <person name="Choi C."/>
            <person name="Clum A."/>
            <person name="Dos Santos R.A."/>
            <person name="Damasio A.R."/>
            <person name="Diallinas G."/>
            <person name="Emri T."/>
            <person name="Fekete E."/>
            <person name="Flipphi M."/>
            <person name="Freyberg S."/>
            <person name="Gallo A."/>
            <person name="Gournas C."/>
            <person name="Habgood R."/>
            <person name="Hainaut M."/>
            <person name="Harispe M.L."/>
            <person name="Henrissat B."/>
            <person name="Hilden K.S."/>
            <person name="Hope R."/>
            <person name="Hossain A."/>
            <person name="Karabika E."/>
            <person name="Karaffa L."/>
            <person name="Karanyi Z."/>
            <person name="Krasevec N."/>
            <person name="Kuo A."/>
            <person name="Kusch H."/>
            <person name="LaButti K."/>
            <person name="Lagendijk E.L."/>
            <person name="Lapidus A."/>
            <person name="Levasseur A."/>
            <person name="Lindquist E."/>
            <person name="Lipzen A."/>
            <person name="Logrieco A.F."/>
            <person name="MacCabe A."/>
            <person name="Maekelae M.R."/>
            <person name="Malavazi I."/>
            <person name="Melin P."/>
            <person name="Meyer V."/>
            <person name="Mielnichuk N."/>
            <person name="Miskei M."/>
            <person name="Molnar A.P."/>
            <person name="Mule G."/>
            <person name="Ngan C.Y."/>
            <person name="Orejas M."/>
            <person name="Orosz E."/>
            <person name="Ouedraogo J.P."/>
            <person name="Overkamp K.M."/>
            <person name="Park H.-S."/>
            <person name="Perrone G."/>
            <person name="Piumi F."/>
            <person name="Punt P.J."/>
            <person name="Ram A.F."/>
            <person name="Ramon A."/>
            <person name="Rauscher S."/>
            <person name="Record E."/>
            <person name="Riano-Pachon D.M."/>
            <person name="Robert V."/>
            <person name="Roehrig J."/>
            <person name="Ruller R."/>
            <person name="Salamov A."/>
            <person name="Salih N.S."/>
            <person name="Samson R.A."/>
            <person name="Sandor E."/>
            <person name="Sanguinetti M."/>
            <person name="Schuetze T."/>
            <person name="Sepcic K."/>
            <person name="Shelest E."/>
            <person name="Sherlock G."/>
            <person name="Sophianopoulou V."/>
            <person name="Squina F.M."/>
            <person name="Sun H."/>
            <person name="Susca A."/>
            <person name="Todd R.B."/>
            <person name="Tsang A."/>
            <person name="Unkles S.E."/>
            <person name="van de Wiele N."/>
            <person name="van Rossen-Uffink D."/>
            <person name="Oliveira J.V."/>
            <person name="Vesth T.C."/>
            <person name="Visser J."/>
            <person name="Yu J.-H."/>
            <person name="Zhou M."/>
            <person name="Andersen M.R."/>
            <person name="Archer D.B."/>
            <person name="Baker S.E."/>
            <person name="Benoit I."/>
            <person name="Brakhage A.A."/>
            <person name="Braus G.H."/>
            <person name="Fischer R."/>
            <person name="Frisvad J.C."/>
            <person name="Goldman G.H."/>
            <person name="Houbraken J."/>
            <person name="Oakley B."/>
            <person name="Pocsi I."/>
            <person name="Scazzocchio C."/>
            <person name="Seiboth B."/>
            <person name="vanKuyk P.A."/>
            <person name="Wortman J."/>
            <person name="Dyer P.S."/>
            <person name="Grigoriev I.V."/>
        </authorList>
    </citation>
    <scope>NUCLEOTIDE SEQUENCE [LARGE SCALE GENOMIC DNA]</scope>
    <source>
        <strain evidence="4">CBS 583.65</strain>
    </source>
</reference>
<organism evidence="3 4">
    <name type="scientific">Aspergillus versicolor CBS 583.65</name>
    <dbReference type="NCBI Taxonomy" id="1036611"/>
    <lineage>
        <taxon>Eukaryota</taxon>
        <taxon>Fungi</taxon>
        <taxon>Dikarya</taxon>
        <taxon>Ascomycota</taxon>
        <taxon>Pezizomycotina</taxon>
        <taxon>Eurotiomycetes</taxon>
        <taxon>Eurotiomycetidae</taxon>
        <taxon>Eurotiales</taxon>
        <taxon>Aspergillaceae</taxon>
        <taxon>Aspergillus</taxon>
        <taxon>Aspergillus subgen. Nidulantes</taxon>
    </lineage>
</organism>
<dbReference type="AlphaFoldDB" id="A0A1L9PSU8"/>
<dbReference type="Pfam" id="PF04059">
    <property type="entry name" value="RRM_2"/>
    <property type="match status" value="1"/>
</dbReference>
<feature type="compositionally biased region" description="Low complexity" evidence="1">
    <location>
        <begin position="1"/>
        <end position="15"/>
    </location>
</feature>
<dbReference type="GeneID" id="63722896"/>
<dbReference type="EMBL" id="KV878132">
    <property type="protein sequence ID" value="OJJ04598.1"/>
    <property type="molecule type" value="Genomic_DNA"/>
</dbReference>
<dbReference type="VEuPathDB" id="FungiDB:ASPVEDRAFT_137381"/>
<protein>
    <recommendedName>
        <fullName evidence="2">Mei2-like C-terminal RNA recognition motif domain-containing protein</fullName>
    </recommendedName>
</protein>
<feature type="region of interest" description="Disordered" evidence="1">
    <location>
        <begin position="1"/>
        <end position="34"/>
    </location>
</feature>
<gene>
    <name evidence="3" type="ORF">ASPVEDRAFT_137381</name>
</gene>
<dbReference type="RefSeq" id="XP_040670360.1">
    <property type="nucleotide sequence ID" value="XM_040807385.1"/>
</dbReference>
<accession>A0A1L9PSU8</accession>
<feature type="domain" description="Mei2-like C-terminal RNA recognition motif" evidence="2">
    <location>
        <begin position="456"/>
        <end position="493"/>
    </location>
</feature>
<evidence type="ECO:0000313" key="3">
    <source>
        <dbReference type="EMBL" id="OJJ04598.1"/>
    </source>
</evidence>
<evidence type="ECO:0000313" key="4">
    <source>
        <dbReference type="Proteomes" id="UP000184073"/>
    </source>
</evidence>